<dbReference type="InterPro" id="IPR003578">
    <property type="entry name" value="Small_GTPase_Rho"/>
</dbReference>
<organism evidence="5 7">
    <name type="scientific">Carya illinoinensis</name>
    <name type="common">Pecan</name>
    <dbReference type="NCBI Taxonomy" id="32201"/>
    <lineage>
        <taxon>Eukaryota</taxon>
        <taxon>Viridiplantae</taxon>
        <taxon>Streptophyta</taxon>
        <taxon>Embryophyta</taxon>
        <taxon>Tracheophyta</taxon>
        <taxon>Spermatophyta</taxon>
        <taxon>Magnoliopsida</taxon>
        <taxon>eudicotyledons</taxon>
        <taxon>Gunneridae</taxon>
        <taxon>Pentapetalae</taxon>
        <taxon>rosids</taxon>
        <taxon>fabids</taxon>
        <taxon>Fagales</taxon>
        <taxon>Juglandaceae</taxon>
        <taxon>Carya</taxon>
    </lineage>
</organism>
<dbReference type="SUPFAM" id="SSF52540">
    <property type="entry name" value="P-loop containing nucleoside triphosphate hydrolases"/>
    <property type="match status" value="1"/>
</dbReference>
<dbReference type="SMART" id="SM00174">
    <property type="entry name" value="RHO"/>
    <property type="match status" value="1"/>
</dbReference>
<accession>A0A8T1R5Z7</accession>
<sequence length="178" mass="19948">MFHNMTSYCLLYIQDYVPTVFDNFSANVVVDGSTVNLGLWDTAGQEDYNRLRPLSYRGADVFLLAFSLISKASYENISKKWIPELRHYAPTVPVVLVGTKLDLREDKQYLIDHPGAASISTAQGEELKKAIGAAVYIECSSKTQQNVKAVFDAAIKVVLQPPKPKKKRRIKPRPCTLL</sequence>
<dbReference type="PROSITE" id="PS51419">
    <property type="entry name" value="RAB"/>
    <property type="match status" value="1"/>
</dbReference>
<dbReference type="Gene3D" id="3.40.50.300">
    <property type="entry name" value="P-loop containing nucleotide triphosphate hydrolases"/>
    <property type="match status" value="1"/>
</dbReference>
<dbReference type="PRINTS" id="PR00449">
    <property type="entry name" value="RASTRNSFRMNG"/>
</dbReference>
<dbReference type="CDD" id="cd04133">
    <property type="entry name" value="Rop_like"/>
    <property type="match status" value="1"/>
</dbReference>
<name>A0A8T1R5Z7_CARIL</name>
<evidence type="ECO:0000256" key="3">
    <source>
        <dbReference type="ARBA" id="ARBA00023134"/>
    </source>
</evidence>
<evidence type="ECO:0008006" key="8">
    <source>
        <dbReference type="Google" id="ProtNLM"/>
    </source>
</evidence>
<keyword evidence="3" id="KW-0342">GTP-binding</keyword>
<dbReference type="GO" id="GO:0007264">
    <property type="term" value="P:small GTPase-mediated signal transduction"/>
    <property type="evidence" value="ECO:0007669"/>
    <property type="project" value="InterPro"/>
</dbReference>
<dbReference type="PROSITE" id="PS51421">
    <property type="entry name" value="RAS"/>
    <property type="match status" value="1"/>
</dbReference>
<dbReference type="Proteomes" id="UP000811609">
    <property type="component" value="Chromosome 3"/>
</dbReference>
<dbReference type="NCBIfam" id="TIGR00231">
    <property type="entry name" value="small_GTP"/>
    <property type="match status" value="1"/>
</dbReference>
<evidence type="ECO:0000313" key="6">
    <source>
        <dbReference type="EMBL" id="KAG6722743.1"/>
    </source>
</evidence>
<dbReference type="InterPro" id="IPR005225">
    <property type="entry name" value="Small_GTP-bd"/>
</dbReference>
<evidence type="ECO:0000256" key="1">
    <source>
        <dbReference type="ARBA" id="ARBA00010142"/>
    </source>
</evidence>
<gene>
    <name evidence="5" type="ORF">CIPAW_03G183500</name>
    <name evidence="6" type="ORF">I3842_03G175400</name>
</gene>
<dbReference type="FunFam" id="3.40.50.300:FF:001179">
    <property type="entry name" value="Rho family GTPase"/>
    <property type="match status" value="1"/>
</dbReference>
<evidence type="ECO:0000313" key="7">
    <source>
        <dbReference type="Proteomes" id="UP000811609"/>
    </source>
</evidence>
<keyword evidence="7" id="KW-1185">Reference proteome</keyword>
<dbReference type="InterPro" id="IPR027417">
    <property type="entry name" value="P-loop_NTPase"/>
</dbReference>
<dbReference type="GO" id="GO:0005525">
    <property type="term" value="F:GTP binding"/>
    <property type="evidence" value="ECO:0007669"/>
    <property type="project" value="UniProtKB-KW"/>
</dbReference>
<reference evidence="6" key="2">
    <citation type="submission" date="2021-01" db="EMBL/GenBank/DDBJ databases">
        <authorList>
            <person name="Lovell J.T."/>
            <person name="Bentley N."/>
            <person name="Bhattarai G."/>
            <person name="Jenkins J.W."/>
            <person name="Sreedasyam A."/>
            <person name="Alarcon Y."/>
            <person name="Bock C."/>
            <person name="Boston L."/>
            <person name="Carlson J."/>
            <person name="Cervantes K."/>
            <person name="Clermont K."/>
            <person name="Krom N."/>
            <person name="Kubenka K."/>
            <person name="Mamidi S."/>
            <person name="Mattison C."/>
            <person name="Monteros M."/>
            <person name="Pisani C."/>
            <person name="Plott C."/>
            <person name="Rajasekar S."/>
            <person name="Rhein H.S."/>
            <person name="Rohla C."/>
            <person name="Song M."/>
            <person name="Hilaire R.S."/>
            <person name="Shu S."/>
            <person name="Wells L."/>
            <person name="Wang X."/>
            <person name="Webber J."/>
            <person name="Heerema R.J."/>
            <person name="Klein P."/>
            <person name="Conner P."/>
            <person name="Grauke L."/>
            <person name="Grimwood J."/>
            <person name="Schmutz J."/>
            <person name="Randall J.J."/>
        </authorList>
    </citation>
    <scope>NUCLEOTIDE SEQUENCE</scope>
    <source>
        <tissue evidence="6">Leaf</tissue>
    </source>
</reference>
<comment type="similarity">
    <text evidence="1">Belongs to the small GTPase superfamily. Rho family.</text>
</comment>
<evidence type="ECO:0000256" key="4">
    <source>
        <dbReference type="ARBA" id="ARBA00023288"/>
    </source>
</evidence>
<evidence type="ECO:0000313" key="5">
    <source>
        <dbReference type="EMBL" id="KAG6661572.1"/>
    </source>
</evidence>
<dbReference type="Proteomes" id="UP000811246">
    <property type="component" value="Chromosome 3"/>
</dbReference>
<dbReference type="SMART" id="SM00173">
    <property type="entry name" value="RAS"/>
    <property type="match status" value="1"/>
</dbReference>
<dbReference type="EMBL" id="CM031827">
    <property type="protein sequence ID" value="KAG6722743.1"/>
    <property type="molecule type" value="Genomic_DNA"/>
</dbReference>
<proteinExistence type="inferred from homology"/>
<dbReference type="EMBL" id="CM031811">
    <property type="protein sequence ID" value="KAG6661572.1"/>
    <property type="molecule type" value="Genomic_DNA"/>
</dbReference>
<dbReference type="PANTHER" id="PTHR24072">
    <property type="entry name" value="RHO FAMILY GTPASE"/>
    <property type="match status" value="1"/>
</dbReference>
<dbReference type="Pfam" id="PF00071">
    <property type="entry name" value="Ras"/>
    <property type="match status" value="1"/>
</dbReference>
<keyword evidence="4" id="KW-0449">Lipoprotein</keyword>
<dbReference type="InterPro" id="IPR001806">
    <property type="entry name" value="Small_GTPase"/>
</dbReference>
<comment type="caution">
    <text evidence="5">The sequence shown here is derived from an EMBL/GenBank/DDBJ whole genome shotgun (WGS) entry which is preliminary data.</text>
</comment>
<evidence type="ECO:0000256" key="2">
    <source>
        <dbReference type="ARBA" id="ARBA00022741"/>
    </source>
</evidence>
<keyword evidence="2" id="KW-0547">Nucleotide-binding</keyword>
<dbReference type="AlphaFoldDB" id="A0A8T1R5Z7"/>
<dbReference type="SMART" id="SM00175">
    <property type="entry name" value="RAB"/>
    <property type="match status" value="1"/>
</dbReference>
<dbReference type="PROSITE" id="PS51420">
    <property type="entry name" value="RHO"/>
    <property type="match status" value="1"/>
</dbReference>
<reference evidence="5" key="1">
    <citation type="submission" date="2020-12" db="EMBL/GenBank/DDBJ databases">
        <title>WGS assembly of Carya illinoinensis cv. Pawnee.</title>
        <authorList>
            <person name="Platts A."/>
            <person name="Shu S."/>
            <person name="Wright S."/>
            <person name="Barry K."/>
            <person name="Edger P."/>
            <person name="Pires J.C."/>
            <person name="Schmutz J."/>
        </authorList>
    </citation>
    <scope>NUCLEOTIDE SEQUENCE</scope>
    <source>
        <tissue evidence="5">Leaf</tissue>
    </source>
</reference>
<protein>
    <recommendedName>
        <fullName evidence="8">Rac-like GTP-binding protein RAC2</fullName>
    </recommendedName>
</protein>
<dbReference type="GO" id="GO:0003924">
    <property type="term" value="F:GTPase activity"/>
    <property type="evidence" value="ECO:0007669"/>
    <property type="project" value="InterPro"/>
</dbReference>